<organism evidence="2 3">
    <name type="scientific">Paraglaciecola arctica BSs20135</name>
    <dbReference type="NCBI Taxonomy" id="493475"/>
    <lineage>
        <taxon>Bacteria</taxon>
        <taxon>Pseudomonadati</taxon>
        <taxon>Pseudomonadota</taxon>
        <taxon>Gammaproteobacteria</taxon>
        <taxon>Alteromonadales</taxon>
        <taxon>Alteromonadaceae</taxon>
        <taxon>Paraglaciecola</taxon>
    </lineage>
</organism>
<evidence type="ECO:0000313" key="3">
    <source>
        <dbReference type="Proteomes" id="UP000006327"/>
    </source>
</evidence>
<keyword evidence="3" id="KW-1185">Reference proteome</keyword>
<protein>
    <submittedName>
        <fullName evidence="2">Uncharacterized protein</fullName>
    </submittedName>
</protein>
<evidence type="ECO:0000313" key="2">
    <source>
        <dbReference type="EMBL" id="GAC22047.1"/>
    </source>
</evidence>
<keyword evidence="1" id="KW-0472">Membrane</keyword>
<accession>K6YV45</accession>
<feature type="transmembrane region" description="Helical" evidence="1">
    <location>
        <begin position="6"/>
        <end position="28"/>
    </location>
</feature>
<comment type="caution">
    <text evidence="2">The sequence shown here is derived from an EMBL/GenBank/DDBJ whole genome shotgun (WGS) entry which is preliminary data.</text>
</comment>
<dbReference type="STRING" id="493475.GARC_5112"/>
<reference evidence="2 3" key="1">
    <citation type="journal article" date="2017" name="Antonie Van Leeuwenhoek">
        <title>Rhizobium rhizosphaerae sp. nov., a novel species isolated from rice rhizosphere.</title>
        <authorList>
            <person name="Zhao J.J."/>
            <person name="Zhang J."/>
            <person name="Zhang R.J."/>
            <person name="Zhang C.W."/>
            <person name="Yin H.Q."/>
            <person name="Zhang X.X."/>
        </authorList>
    </citation>
    <scope>NUCLEOTIDE SEQUENCE [LARGE SCALE GENOMIC DNA]</scope>
    <source>
        <strain evidence="2 3">BSs20135</strain>
    </source>
</reference>
<dbReference type="Proteomes" id="UP000006327">
    <property type="component" value="Unassembled WGS sequence"/>
</dbReference>
<dbReference type="AlphaFoldDB" id="K6YV45"/>
<evidence type="ECO:0000256" key="1">
    <source>
        <dbReference type="SAM" id="Phobius"/>
    </source>
</evidence>
<name>K6YV45_9ALTE</name>
<proteinExistence type="predicted"/>
<keyword evidence="1" id="KW-0812">Transmembrane</keyword>
<dbReference type="EMBL" id="BAEO01000067">
    <property type="protein sequence ID" value="GAC22047.1"/>
    <property type="molecule type" value="Genomic_DNA"/>
</dbReference>
<keyword evidence="1" id="KW-1133">Transmembrane helix</keyword>
<sequence>MYFSQTAAALTFKGVCLLFFTEIGYLLIKSKIGVILMPQR</sequence>
<gene>
    <name evidence="2" type="ORF">GARC_5112</name>
</gene>